<name>A0A7C4ELZ7_9BACT</name>
<accession>A0A7C4ELZ7</accession>
<evidence type="ECO:0000313" key="2">
    <source>
        <dbReference type="EMBL" id="HGG99307.1"/>
    </source>
</evidence>
<dbReference type="AlphaFoldDB" id="A0A7C4ELZ7"/>
<dbReference type="EMBL" id="DTHO01000022">
    <property type="protein sequence ID" value="HGG99307.1"/>
    <property type="molecule type" value="Genomic_DNA"/>
</dbReference>
<dbReference type="InterPro" id="IPR014144">
    <property type="entry name" value="LigD_PE_domain"/>
</dbReference>
<dbReference type="PANTHER" id="PTHR39465">
    <property type="entry name" value="DNA LIGASE D, 3'-PHOSPHOESTERASE DOMAIN"/>
    <property type="match status" value="1"/>
</dbReference>
<feature type="domain" description="DNA ligase D 3'-phosphoesterase" evidence="1">
    <location>
        <begin position="7"/>
        <end position="109"/>
    </location>
</feature>
<protein>
    <submittedName>
        <fullName evidence="2">3'-phosphoesterase</fullName>
    </submittedName>
</protein>
<comment type="caution">
    <text evidence="2">The sequence shown here is derived from an EMBL/GenBank/DDBJ whole genome shotgun (WGS) entry which is preliminary data.</text>
</comment>
<gene>
    <name evidence="2" type="ORF">ENV75_02495</name>
</gene>
<reference evidence="2" key="1">
    <citation type="journal article" date="2020" name="mSystems">
        <title>Genome- and Community-Level Interaction Insights into Carbon Utilization and Element Cycling Functions of Hydrothermarchaeota in Hydrothermal Sediment.</title>
        <authorList>
            <person name="Zhou Z."/>
            <person name="Liu Y."/>
            <person name="Xu W."/>
            <person name="Pan J."/>
            <person name="Luo Z.H."/>
            <person name="Li M."/>
        </authorList>
    </citation>
    <scope>NUCLEOTIDE SEQUENCE [LARGE SCALE GENOMIC DNA]</scope>
    <source>
        <strain evidence="2">SpSt-788</strain>
    </source>
</reference>
<proteinExistence type="predicted"/>
<dbReference type="Pfam" id="PF13298">
    <property type="entry name" value="LigD_N"/>
    <property type="match status" value="1"/>
</dbReference>
<dbReference type="PANTHER" id="PTHR39465:SF1">
    <property type="entry name" value="DNA LIGASE D 3'-PHOSPHOESTERASE DOMAIN-CONTAINING PROTEIN"/>
    <property type="match status" value="1"/>
</dbReference>
<organism evidence="2">
    <name type="scientific">Thermodesulfovibrio aggregans</name>
    <dbReference type="NCBI Taxonomy" id="86166"/>
    <lineage>
        <taxon>Bacteria</taxon>
        <taxon>Pseudomonadati</taxon>
        <taxon>Nitrospirota</taxon>
        <taxon>Thermodesulfovibrionia</taxon>
        <taxon>Thermodesulfovibrionales</taxon>
        <taxon>Thermodesulfovibrionaceae</taxon>
        <taxon>Thermodesulfovibrio</taxon>
    </lineage>
</organism>
<evidence type="ECO:0000259" key="1">
    <source>
        <dbReference type="Pfam" id="PF13298"/>
    </source>
</evidence>
<dbReference type="NCBIfam" id="TIGR02777">
    <property type="entry name" value="LigD_PE_dom"/>
    <property type="match status" value="1"/>
</dbReference>
<sequence length="138" mass="16041">MPYYVVHEHHAKHLHFDLRLEKDGVLKSWAIPKGPSMNPQDKRLAIMVEDHSIEYGYFEGVIPEGLYGAGEVYIWDKGQYRTVKGSLESGQWEIYLEGEILKGNFVLVKIKGKPDQWLFIKKKDEFADYGFKLKLRAP</sequence>